<dbReference type="AlphaFoldDB" id="A0A0F9RKH2"/>
<feature type="non-terminal residue" evidence="1">
    <location>
        <position position="1"/>
    </location>
</feature>
<protein>
    <submittedName>
        <fullName evidence="1">Uncharacterized protein</fullName>
    </submittedName>
</protein>
<accession>A0A0F9RKH2</accession>
<reference evidence="1" key="1">
    <citation type="journal article" date="2015" name="Nature">
        <title>Complex archaea that bridge the gap between prokaryotes and eukaryotes.</title>
        <authorList>
            <person name="Spang A."/>
            <person name="Saw J.H."/>
            <person name="Jorgensen S.L."/>
            <person name="Zaremba-Niedzwiedzka K."/>
            <person name="Martijn J."/>
            <person name="Lind A.E."/>
            <person name="van Eijk R."/>
            <person name="Schleper C."/>
            <person name="Guy L."/>
            <person name="Ettema T.J."/>
        </authorList>
    </citation>
    <scope>NUCLEOTIDE SEQUENCE</scope>
</reference>
<gene>
    <name evidence="1" type="ORF">LCGC14_0634440</name>
</gene>
<comment type="caution">
    <text evidence="1">The sequence shown here is derived from an EMBL/GenBank/DDBJ whole genome shotgun (WGS) entry which is preliminary data.</text>
</comment>
<proteinExistence type="predicted"/>
<organism evidence="1">
    <name type="scientific">marine sediment metagenome</name>
    <dbReference type="NCBI Taxonomy" id="412755"/>
    <lineage>
        <taxon>unclassified sequences</taxon>
        <taxon>metagenomes</taxon>
        <taxon>ecological metagenomes</taxon>
    </lineage>
</organism>
<name>A0A0F9RKH2_9ZZZZ</name>
<sequence>GGLLVNGERLWIISEHVREHNRISWAAQDMQRLVMEGWEGKMREAYQVLEDAKQGKGAAR</sequence>
<evidence type="ECO:0000313" key="1">
    <source>
        <dbReference type="EMBL" id="KKN50292.1"/>
    </source>
</evidence>
<dbReference type="EMBL" id="LAZR01001123">
    <property type="protein sequence ID" value="KKN50292.1"/>
    <property type="molecule type" value="Genomic_DNA"/>
</dbReference>